<dbReference type="RefSeq" id="WP_074745306.1">
    <property type="nucleotide sequence ID" value="NZ_FOCT01000004.1"/>
</dbReference>
<dbReference type="Gene3D" id="1.10.10.60">
    <property type="entry name" value="Homeodomain-like"/>
    <property type="match status" value="1"/>
</dbReference>
<dbReference type="GO" id="GO:0003700">
    <property type="term" value="F:DNA-binding transcription factor activity"/>
    <property type="evidence" value="ECO:0007669"/>
    <property type="project" value="InterPro"/>
</dbReference>
<dbReference type="InterPro" id="IPR029062">
    <property type="entry name" value="Class_I_gatase-like"/>
</dbReference>
<proteinExistence type="predicted"/>
<sequence length="335" mass="37048">MRIHILALDQVFDTGLSTLLDTLSIANDLAVSANALTRFDLTIVGVRRSIRTSQGFSVPVVSAPRCGPPDVVLIPALGAKMPETLRLALERPDVCEAGDLLRQWSREEVLIGAACTGTFVLADTLLLNDRSATTSWWLTPLFRERYPRVRLEESRMVVSSPGLVTAGAALAHIDLALWLIRQSSPTLAEMTARYLLIEPRASQAVFAIPDHLAHADPLVQRFECWARHRLGERFSLSEAASATGTSERTLSRRLKAVLGKSPLSYFQDLRIERAVYLLRTSNDNVDAIAAQVGYADGTTLRTLLRRRVGRTVSELRTRTREISSSFNDSQAQDIE</sequence>
<accession>A0A1H8G429</accession>
<protein>
    <submittedName>
        <fullName evidence="4">Transcriptional regulator, AraC family</fullName>
    </submittedName>
</protein>
<dbReference type="Proteomes" id="UP000183898">
    <property type="component" value="Unassembled WGS sequence"/>
</dbReference>
<evidence type="ECO:0000259" key="3">
    <source>
        <dbReference type="PROSITE" id="PS01124"/>
    </source>
</evidence>
<dbReference type="SUPFAM" id="SSF52317">
    <property type="entry name" value="Class I glutamine amidotransferase-like"/>
    <property type="match status" value="1"/>
</dbReference>
<evidence type="ECO:0000313" key="4">
    <source>
        <dbReference type="EMBL" id="SEN38544.1"/>
    </source>
</evidence>
<gene>
    <name evidence="4" type="ORF">SAMN05216404_10482</name>
</gene>
<feature type="domain" description="HTH araC/xylS-type" evidence="3">
    <location>
        <begin position="220"/>
        <end position="318"/>
    </location>
</feature>
<dbReference type="SUPFAM" id="SSF46689">
    <property type="entry name" value="Homeodomain-like"/>
    <property type="match status" value="1"/>
</dbReference>
<dbReference type="Pfam" id="PF01965">
    <property type="entry name" value="DJ-1_PfpI"/>
    <property type="match status" value="1"/>
</dbReference>
<evidence type="ECO:0000256" key="1">
    <source>
        <dbReference type="ARBA" id="ARBA00023015"/>
    </source>
</evidence>
<dbReference type="AlphaFoldDB" id="A0A1H8G429"/>
<keyword evidence="2" id="KW-0804">Transcription</keyword>
<dbReference type="Gene3D" id="3.40.50.880">
    <property type="match status" value="1"/>
</dbReference>
<dbReference type="Pfam" id="PF12833">
    <property type="entry name" value="HTH_18"/>
    <property type="match status" value="1"/>
</dbReference>
<reference evidence="4 5" key="1">
    <citation type="submission" date="2016-10" db="EMBL/GenBank/DDBJ databases">
        <authorList>
            <person name="de Groot N.N."/>
        </authorList>
    </citation>
    <scope>NUCLEOTIDE SEQUENCE [LARGE SCALE GENOMIC DNA]</scope>
    <source>
        <strain evidence="4 5">Nl18</strain>
    </source>
</reference>
<evidence type="ECO:0000313" key="5">
    <source>
        <dbReference type="Proteomes" id="UP000183898"/>
    </source>
</evidence>
<dbReference type="PANTHER" id="PTHR43130">
    <property type="entry name" value="ARAC-FAMILY TRANSCRIPTIONAL REGULATOR"/>
    <property type="match status" value="1"/>
</dbReference>
<organism evidence="4 5">
    <name type="scientific">Nitrosospira multiformis</name>
    <dbReference type="NCBI Taxonomy" id="1231"/>
    <lineage>
        <taxon>Bacteria</taxon>
        <taxon>Pseudomonadati</taxon>
        <taxon>Pseudomonadota</taxon>
        <taxon>Betaproteobacteria</taxon>
        <taxon>Nitrosomonadales</taxon>
        <taxon>Nitrosomonadaceae</taxon>
        <taxon>Nitrosospira</taxon>
    </lineage>
</organism>
<evidence type="ECO:0000256" key="2">
    <source>
        <dbReference type="ARBA" id="ARBA00023163"/>
    </source>
</evidence>
<dbReference type="InterPro" id="IPR002818">
    <property type="entry name" value="DJ-1/PfpI"/>
</dbReference>
<dbReference type="PROSITE" id="PS01124">
    <property type="entry name" value="HTH_ARAC_FAMILY_2"/>
    <property type="match status" value="1"/>
</dbReference>
<dbReference type="InterPro" id="IPR018060">
    <property type="entry name" value="HTH_AraC"/>
</dbReference>
<dbReference type="GO" id="GO:0043565">
    <property type="term" value="F:sequence-specific DNA binding"/>
    <property type="evidence" value="ECO:0007669"/>
    <property type="project" value="InterPro"/>
</dbReference>
<dbReference type="InterPro" id="IPR009057">
    <property type="entry name" value="Homeodomain-like_sf"/>
</dbReference>
<keyword evidence="1" id="KW-0805">Transcription regulation</keyword>
<dbReference type="SMART" id="SM00342">
    <property type="entry name" value="HTH_ARAC"/>
    <property type="match status" value="1"/>
</dbReference>
<name>A0A1H8G429_9PROT</name>
<dbReference type="EMBL" id="FOCT01000004">
    <property type="protein sequence ID" value="SEN38544.1"/>
    <property type="molecule type" value="Genomic_DNA"/>
</dbReference>
<dbReference type="InterPro" id="IPR052158">
    <property type="entry name" value="INH-QAR"/>
</dbReference>
<dbReference type="PANTHER" id="PTHR43130:SF11">
    <property type="entry name" value="TRANSCRIPTIONAL REGULATORY PROTEIN"/>
    <property type="match status" value="1"/>
</dbReference>